<keyword evidence="2" id="KW-0238">DNA-binding</keyword>
<name>A0A8J3HYQ7_9CHLR</name>
<evidence type="ECO:0000256" key="2">
    <source>
        <dbReference type="ARBA" id="ARBA00023125"/>
    </source>
</evidence>
<feature type="domain" description="HTH cro/C1-type" evidence="6">
    <location>
        <begin position="2"/>
        <end position="32"/>
    </location>
</feature>
<dbReference type="CDD" id="cd01392">
    <property type="entry name" value="HTH_LacI"/>
    <property type="match status" value="1"/>
</dbReference>
<dbReference type="SUPFAM" id="SSF47413">
    <property type="entry name" value="lambda repressor-like DNA-binding domains"/>
    <property type="match status" value="1"/>
</dbReference>
<dbReference type="PROSITE" id="PS50943">
    <property type="entry name" value="HTH_CROC1"/>
    <property type="match status" value="1"/>
</dbReference>
<gene>
    <name evidence="7" type="primary">lacI_3</name>
    <name evidence="7" type="ORF">KSX_48300</name>
</gene>
<protein>
    <submittedName>
        <fullName evidence="7">LacI family transcriptional regulator</fullName>
    </submittedName>
</protein>
<keyword evidence="1" id="KW-0805">Transcription regulation</keyword>
<dbReference type="InterPro" id="IPR010982">
    <property type="entry name" value="Lambda_DNA-bd_dom_sf"/>
</dbReference>
<dbReference type="GO" id="GO:0003700">
    <property type="term" value="F:DNA-binding transcription factor activity"/>
    <property type="evidence" value="ECO:0007669"/>
    <property type="project" value="TreeGrafter"/>
</dbReference>
<evidence type="ECO:0000259" key="5">
    <source>
        <dbReference type="PROSITE" id="PS50932"/>
    </source>
</evidence>
<evidence type="ECO:0000313" key="7">
    <source>
        <dbReference type="EMBL" id="GHO46667.1"/>
    </source>
</evidence>
<dbReference type="GO" id="GO:0000976">
    <property type="term" value="F:transcription cis-regulatory region binding"/>
    <property type="evidence" value="ECO:0007669"/>
    <property type="project" value="TreeGrafter"/>
</dbReference>
<dbReference type="AlphaFoldDB" id="A0A8J3HYQ7"/>
<dbReference type="InterPro" id="IPR001387">
    <property type="entry name" value="Cro/C1-type_HTH"/>
</dbReference>
<evidence type="ECO:0000259" key="4">
    <source>
        <dbReference type="PROSITE" id="PS50206"/>
    </source>
</evidence>
<evidence type="ECO:0000259" key="6">
    <source>
        <dbReference type="PROSITE" id="PS50943"/>
    </source>
</evidence>
<proteinExistence type="predicted"/>
<keyword evidence="3" id="KW-0804">Transcription</keyword>
<evidence type="ECO:0000256" key="3">
    <source>
        <dbReference type="ARBA" id="ARBA00023163"/>
    </source>
</evidence>
<evidence type="ECO:0000313" key="8">
    <source>
        <dbReference type="Proteomes" id="UP000612362"/>
    </source>
</evidence>
<dbReference type="Pfam" id="PF13377">
    <property type="entry name" value="Peripla_BP_3"/>
    <property type="match status" value="1"/>
</dbReference>
<dbReference type="Proteomes" id="UP000612362">
    <property type="component" value="Unassembled WGS sequence"/>
</dbReference>
<comment type="caution">
    <text evidence="7">The sequence shown here is derived from an EMBL/GenBank/DDBJ whole genome shotgun (WGS) entry which is preliminary data.</text>
</comment>
<dbReference type="Pfam" id="PF00356">
    <property type="entry name" value="LacI"/>
    <property type="match status" value="1"/>
</dbReference>
<dbReference type="PROSITE" id="PS50206">
    <property type="entry name" value="RHODANESE_3"/>
    <property type="match status" value="1"/>
</dbReference>
<keyword evidence="8" id="KW-1185">Reference proteome</keyword>
<dbReference type="PANTHER" id="PTHR30146">
    <property type="entry name" value="LACI-RELATED TRANSCRIPTIONAL REPRESSOR"/>
    <property type="match status" value="1"/>
</dbReference>
<dbReference type="Gene3D" id="1.10.260.40">
    <property type="entry name" value="lambda repressor-like DNA-binding domains"/>
    <property type="match status" value="1"/>
</dbReference>
<dbReference type="PANTHER" id="PTHR30146:SF109">
    <property type="entry name" value="HTH-TYPE TRANSCRIPTIONAL REGULATOR GALS"/>
    <property type="match status" value="1"/>
</dbReference>
<dbReference type="SUPFAM" id="SSF53822">
    <property type="entry name" value="Periplasmic binding protein-like I"/>
    <property type="match status" value="1"/>
</dbReference>
<evidence type="ECO:0000256" key="1">
    <source>
        <dbReference type="ARBA" id="ARBA00023015"/>
    </source>
</evidence>
<organism evidence="7 8">
    <name type="scientific">Ktedonospora formicarum</name>
    <dbReference type="NCBI Taxonomy" id="2778364"/>
    <lineage>
        <taxon>Bacteria</taxon>
        <taxon>Bacillati</taxon>
        <taxon>Chloroflexota</taxon>
        <taxon>Ktedonobacteria</taxon>
        <taxon>Ktedonobacterales</taxon>
        <taxon>Ktedonobacteraceae</taxon>
        <taxon>Ktedonospora</taxon>
    </lineage>
</organism>
<dbReference type="Gene3D" id="3.40.50.2300">
    <property type="match status" value="2"/>
</dbReference>
<reference evidence="7" key="1">
    <citation type="submission" date="2020-10" db="EMBL/GenBank/DDBJ databases">
        <title>Taxonomic study of unclassified bacteria belonging to the class Ktedonobacteria.</title>
        <authorList>
            <person name="Yabe S."/>
            <person name="Wang C.M."/>
            <person name="Zheng Y."/>
            <person name="Sakai Y."/>
            <person name="Cavaletti L."/>
            <person name="Monciardini P."/>
            <person name="Donadio S."/>
        </authorList>
    </citation>
    <scope>NUCLEOTIDE SEQUENCE</scope>
    <source>
        <strain evidence="7">SOSP1-1</strain>
    </source>
</reference>
<dbReference type="CDD" id="cd06267">
    <property type="entry name" value="PBP1_LacI_sugar_binding-like"/>
    <property type="match status" value="1"/>
</dbReference>
<accession>A0A8J3HYQ7</accession>
<feature type="domain" description="Rhodanese" evidence="4">
    <location>
        <begin position="127"/>
        <end position="205"/>
    </location>
</feature>
<sequence length="345" mass="37850">MITSEQVARLAGVSRTTVSRVLNGTGRISEEVRQRVLEAAATLGYEPNVVAQSMVRQRSRTIVLGMFHVEEGLSFSRLGETKHYFYLDVLKYIEAEAAEADYDLLQPSRPQDMTPEGYVRSLRTRNVAGAILLALSSADARIPALVQADLPTVFIDAVGQGRFATYIKSDNGNGARQVTEHLLSLGHRRIAFLTGSLSNMFGMERILGAQQAFTSAGYSLDPDLIRQSGWNTEQAYEAACQLLNERRDFTAIVAGSDLMAMGILRALREQGLCVPKDVSLTGFDDVGLARYTEPGLTTVRQDKEAMGRQAIQLLLRMIEGEEYIPPVTLPTRLVVRQSTGPAPIA</sequence>
<dbReference type="EMBL" id="BNJF01000002">
    <property type="protein sequence ID" value="GHO46667.1"/>
    <property type="molecule type" value="Genomic_DNA"/>
</dbReference>
<feature type="domain" description="HTH lacI-type" evidence="5">
    <location>
        <begin position="2"/>
        <end position="56"/>
    </location>
</feature>
<dbReference type="InterPro" id="IPR000843">
    <property type="entry name" value="HTH_LacI"/>
</dbReference>
<dbReference type="PROSITE" id="PS50932">
    <property type="entry name" value="HTH_LACI_2"/>
    <property type="match status" value="1"/>
</dbReference>
<dbReference type="InterPro" id="IPR046335">
    <property type="entry name" value="LacI/GalR-like_sensor"/>
</dbReference>
<dbReference type="RefSeq" id="WP_220196032.1">
    <property type="nucleotide sequence ID" value="NZ_BNJF01000002.1"/>
</dbReference>
<dbReference type="SMART" id="SM00354">
    <property type="entry name" value="HTH_LACI"/>
    <property type="match status" value="1"/>
</dbReference>
<dbReference type="InterPro" id="IPR028082">
    <property type="entry name" value="Peripla_BP_I"/>
</dbReference>
<dbReference type="InterPro" id="IPR001763">
    <property type="entry name" value="Rhodanese-like_dom"/>
</dbReference>